<evidence type="ECO:0000313" key="3">
    <source>
        <dbReference type="Proteomes" id="UP001176940"/>
    </source>
</evidence>
<comment type="caution">
    <text evidence="2">The sequence shown here is derived from an EMBL/GenBank/DDBJ whole genome shotgun (WGS) entry which is preliminary data.</text>
</comment>
<accession>A0ABN9KVD6</accession>
<reference evidence="2" key="1">
    <citation type="submission" date="2023-07" db="EMBL/GenBank/DDBJ databases">
        <authorList>
            <person name="Stuckert A."/>
        </authorList>
    </citation>
    <scope>NUCLEOTIDE SEQUENCE</scope>
</reference>
<feature type="transmembrane region" description="Helical" evidence="1">
    <location>
        <begin position="26"/>
        <end position="45"/>
    </location>
</feature>
<keyword evidence="3" id="KW-1185">Reference proteome</keyword>
<protein>
    <recommendedName>
        <fullName evidence="4">ATP synthase F0 subunit 8</fullName>
    </recommendedName>
</protein>
<evidence type="ECO:0000313" key="2">
    <source>
        <dbReference type="EMBL" id="CAJ0925220.1"/>
    </source>
</evidence>
<dbReference type="Proteomes" id="UP001176940">
    <property type="component" value="Unassembled WGS sequence"/>
</dbReference>
<evidence type="ECO:0000256" key="1">
    <source>
        <dbReference type="SAM" id="Phobius"/>
    </source>
</evidence>
<dbReference type="EMBL" id="CAUEEQ010003414">
    <property type="protein sequence ID" value="CAJ0925220.1"/>
    <property type="molecule type" value="Genomic_DNA"/>
</dbReference>
<evidence type="ECO:0008006" key="4">
    <source>
        <dbReference type="Google" id="ProtNLM"/>
    </source>
</evidence>
<keyword evidence="1" id="KW-1133">Transmembrane helix</keyword>
<proteinExistence type="predicted"/>
<organism evidence="2 3">
    <name type="scientific">Ranitomeya imitator</name>
    <name type="common">mimic poison frog</name>
    <dbReference type="NCBI Taxonomy" id="111125"/>
    <lineage>
        <taxon>Eukaryota</taxon>
        <taxon>Metazoa</taxon>
        <taxon>Chordata</taxon>
        <taxon>Craniata</taxon>
        <taxon>Vertebrata</taxon>
        <taxon>Euteleostomi</taxon>
        <taxon>Amphibia</taxon>
        <taxon>Batrachia</taxon>
        <taxon>Anura</taxon>
        <taxon>Neobatrachia</taxon>
        <taxon>Hyloidea</taxon>
        <taxon>Dendrobatidae</taxon>
        <taxon>Dendrobatinae</taxon>
        <taxon>Ranitomeya</taxon>
    </lineage>
</organism>
<gene>
    <name evidence="2" type="ORF">RIMI_LOCUS2446312</name>
</gene>
<keyword evidence="1" id="KW-0472">Membrane</keyword>
<name>A0ABN9KVD6_9NEOB</name>
<keyword evidence="1" id="KW-0812">Transmembrane</keyword>
<sequence>MAENQQDILHPLLDDGSLIEGVSNQVLVAVVISLIFIAALTYLMLRYVSSEVSSKTFTLKIKNEYRPLESSYKMNRKQCNLDINSTQICLAQYACSKLRFQWKQTVDIFFVVHALWRTGDMGHGLVLSAALFADRP</sequence>